<sequence length="65" mass="6996">MRPFPPLPVQTPYYRPALTLSSLSSLTPPSRPNPSGPPAHSPHSLFALFSCWLKVLFHAVGGALS</sequence>
<accession>A0A5B7FDA3</accession>
<keyword evidence="2" id="KW-1185">Reference proteome</keyword>
<dbReference type="Proteomes" id="UP000324222">
    <property type="component" value="Unassembled WGS sequence"/>
</dbReference>
<comment type="caution">
    <text evidence="1">The sequence shown here is derived from an EMBL/GenBank/DDBJ whole genome shotgun (WGS) entry which is preliminary data.</text>
</comment>
<dbReference type="AlphaFoldDB" id="A0A5B7FDA3"/>
<evidence type="ECO:0000313" key="2">
    <source>
        <dbReference type="Proteomes" id="UP000324222"/>
    </source>
</evidence>
<protein>
    <submittedName>
        <fullName evidence="1">Uncharacterized protein</fullName>
    </submittedName>
</protein>
<name>A0A5B7FDA3_PORTR</name>
<evidence type="ECO:0000313" key="1">
    <source>
        <dbReference type="EMBL" id="MPC45181.1"/>
    </source>
</evidence>
<dbReference type="EMBL" id="VSRR010006613">
    <property type="protein sequence ID" value="MPC45181.1"/>
    <property type="molecule type" value="Genomic_DNA"/>
</dbReference>
<gene>
    <name evidence="1" type="ORF">E2C01_038870</name>
</gene>
<proteinExistence type="predicted"/>
<organism evidence="1 2">
    <name type="scientific">Portunus trituberculatus</name>
    <name type="common">Swimming crab</name>
    <name type="synonym">Neptunus trituberculatus</name>
    <dbReference type="NCBI Taxonomy" id="210409"/>
    <lineage>
        <taxon>Eukaryota</taxon>
        <taxon>Metazoa</taxon>
        <taxon>Ecdysozoa</taxon>
        <taxon>Arthropoda</taxon>
        <taxon>Crustacea</taxon>
        <taxon>Multicrustacea</taxon>
        <taxon>Malacostraca</taxon>
        <taxon>Eumalacostraca</taxon>
        <taxon>Eucarida</taxon>
        <taxon>Decapoda</taxon>
        <taxon>Pleocyemata</taxon>
        <taxon>Brachyura</taxon>
        <taxon>Eubrachyura</taxon>
        <taxon>Portunoidea</taxon>
        <taxon>Portunidae</taxon>
        <taxon>Portuninae</taxon>
        <taxon>Portunus</taxon>
    </lineage>
</organism>
<reference evidence="1 2" key="1">
    <citation type="submission" date="2019-05" db="EMBL/GenBank/DDBJ databases">
        <title>Another draft genome of Portunus trituberculatus and its Hox gene families provides insights of decapod evolution.</title>
        <authorList>
            <person name="Jeong J.-H."/>
            <person name="Song I."/>
            <person name="Kim S."/>
            <person name="Choi T."/>
            <person name="Kim D."/>
            <person name="Ryu S."/>
            <person name="Kim W."/>
        </authorList>
    </citation>
    <scope>NUCLEOTIDE SEQUENCE [LARGE SCALE GENOMIC DNA]</scope>
    <source>
        <tissue evidence="1">Muscle</tissue>
    </source>
</reference>